<evidence type="ECO:0000256" key="5">
    <source>
        <dbReference type="SAM" id="MobiDB-lite"/>
    </source>
</evidence>
<name>A0ABV9I0H1_9FLAO</name>
<keyword evidence="4" id="KW-0378">Hydrolase</keyword>
<accession>A0ABV9I0H1</accession>
<dbReference type="InterPro" id="IPR013783">
    <property type="entry name" value="Ig-like_fold"/>
</dbReference>
<feature type="region of interest" description="Disordered" evidence="5">
    <location>
        <begin position="430"/>
        <end position="451"/>
    </location>
</feature>
<dbReference type="InterPro" id="IPR003961">
    <property type="entry name" value="FN3_dom"/>
</dbReference>
<dbReference type="Proteomes" id="UP001596043">
    <property type="component" value="Unassembled WGS sequence"/>
</dbReference>
<evidence type="ECO:0000259" key="7">
    <source>
        <dbReference type="PROSITE" id="PS50853"/>
    </source>
</evidence>
<dbReference type="Pfam" id="PF20009">
    <property type="entry name" value="GEVED"/>
    <property type="match status" value="1"/>
</dbReference>
<dbReference type="Gene3D" id="2.60.40.10">
    <property type="entry name" value="Immunoglobulins"/>
    <property type="match status" value="1"/>
</dbReference>
<protein>
    <submittedName>
        <fullName evidence="9">Endonuclease</fullName>
    </submittedName>
</protein>
<comment type="similarity">
    <text evidence="1">Belongs to the EndA/NucM nuclease family.</text>
</comment>
<dbReference type="SMART" id="SM00060">
    <property type="entry name" value="FN3"/>
    <property type="match status" value="1"/>
</dbReference>
<evidence type="ECO:0000313" key="9">
    <source>
        <dbReference type="EMBL" id="MFC4635593.1"/>
    </source>
</evidence>
<dbReference type="InterPro" id="IPR036116">
    <property type="entry name" value="FN3_sf"/>
</dbReference>
<dbReference type="Pfam" id="PF04231">
    <property type="entry name" value="Endonuclease_1"/>
    <property type="match status" value="1"/>
</dbReference>
<dbReference type="Pfam" id="PF00932">
    <property type="entry name" value="LTD"/>
    <property type="match status" value="1"/>
</dbReference>
<feature type="signal peptide" evidence="6">
    <location>
        <begin position="1"/>
        <end position="19"/>
    </location>
</feature>
<keyword evidence="9" id="KW-0255">Endonuclease</keyword>
<feature type="domain" description="Fibronectin type-III" evidence="7">
    <location>
        <begin position="446"/>
        <end position="531"/>
    </location>
</feature>
<dbReference type="NCBIfam" id="TIGR04183">
    <property type="entry name" value="Por_Secre_tail"/>
    <property type="match status" value="1"/>
</dbReference>
<dbReference type="InterPro" id="IPR001322">
    <property type="entry name" value="Lamin_tail_dom"/>
</dbReference>
<dbReference type="PANTHER" id="PTHR33607:SF2">
    <property type="entry name" value="ENDONUCLEASE-1"/>
    <property type="match status" value="1"/>
</dbReference>
<dbReference type="SUPFAM" id="SSF49265">
    <property type="entry name" value="Fibronectin type III"/>
    <property type="match status" value="1"/>
</dbReference>
<comment type="caution">
    <text evidence="9">The sequence shown here is derived from an EMBL/GenBank/DDBJ whole genome shotgun (WGS) entry which is preliminary data.</text>
</comment>
<feature type="region of interest" description="Disordered" evidence="5">
    <location>
        <begin position="90"/>
        <end position="134"/>
    </location>
</feature>
<sequence length="767" mass="81741">MKKSVLFLALCCIASIAYSQIPSYYDDVNLTLQGASLQAELSTKVTNTHTTFLSYTPGVWDALKVADLDPTNANNVLLIYGYDDTDGNTLTDRSRDKNLNGGSSGEWNREHAYPKSLGNPNLGTTGPGADAHHIRPSDIQLNSQRSNRKYAAGSGNAGVTAQGHFYPGDEWKGDVARMMLYMYIRYDNRCLPSNVGIGNAVASDANMIDLFLQWNVEDPVNAFEDTRNEVLAGIQGNRNPFIDNPAFATQIWGGAQAEDRFDGNTGNPGDPGDPAASELFFSEYIEGSSFNKALEIANFTGDAVNLSAYSLRKQTNGAGGWSADFSLNGSLNDADVYVVAHSSANGTITGVANTTTTNTIINFNGNDAVGLFKNGALIDIIGTFNGGSANFAKDVTLRRKATVVSPTTTYTTSEWDSFPSNTASDLGVHTVEGSTPPAADTQAPTAPANLSASSVGETSLTLSWNAATDNVGVTEYEVYQGSTVIGNPSTTSYTVTGLSSATNYSFSVRAKDAAANVSNASNTISVTTDAVVLNYCSSEGNNVNYEYIDFVGVGGISNTTAANGGYADFINQTGVIGYGSNTIVLSVGFSGQSYTENWGVWIDFNQNGTFDTSEKVVTGSTSNTGNLSYTFTVPTSALAGTTRMRVSMKWNGDPTACETFSYGEVEDYNVTISANRDAAATPTLKTDGQLRSEAPIYEAQFTQQDDTLRIQMADARPVHYTVYTILGQVIKQDSFSGATSVAGLRKGVYIIQINDGQRVVSKKFIKQ</sequence>
<reference evidence="10" key="1">
    <citation type="journal article" date="2019" name="Int. J. Syst. Evol. Microbiol.">
        <title>The Global Catalogue of Microorganisms (GCM) 10K type strain sequencing project: providing services to taxonomists for standard genome sequencing and annotation.</title>
        <authorList>
            <consortium name="The Broad Institute Genomics Platform"/>
            <consortium name="The Broad Institute Genome Sequencing Center for Infectious Disease"/>
            <person name="Wu L."/>
            <person name="Ma J."/>
        </authorList>
    </citation>
    <scope>NUCLEOTIDE SEQUENCE [LARGE SCALE GENOMIC DNA]</scope>
    <source>
        <strain evidence="10">YJ-61-S</strain>
    </source>
</reference>
<dbReference type="CDD" id="cd00063">
    <property type="entry name" value="FN3"/>
    <property type="match status" value="1"/>
</dbReference>
<dbReference type="PANTHER" id="PTHR33607">
    <property type="entry name" value="ENDONUCLEASE-1"/>
    <property type="match status" value="1"/>
</dbReference>
<evidence type="ECO:0000256" key="4">
    <source>
        <dbReference type="ARBA" id="ARBA00022801"/>
    </source>
</evidence>
<dbReference type="InterPro" id="IPR026444">
    <property type="entry name" value="Secre_tail"/>
</dbReference>
<keyword evidence="10" id="KW-1185">Reference proteome</keyword>
<dbReference type="RefSeq" id="WP_379980970.1">
    <property type="nucleotide sequence ID" value="NZ_JBHSFV010000011.1"/>
</dbReference>
<evidence type="ECO:0000256" key="2">
    <source>
        <dbReference type="ARBA" id="ARBA00022722"/>
    </source>
</evidence>
<dbReference type="PROSITE" id="PS51841">
    <property type="entry name" value="LTD"/>
    <property type="match status" value="1"/>
</dbReference>
<dbReference type="InterPro" id="IPR045474">
    <property type="entry name" value="GEVED"/>
</dbReference>
<dbReference type="SUPFAM" id="SSF54060">
    <property type="entry name" value="His-Me finger endonucleases"/>
    <property type="match status" value="1"/>
</dbReference>
<feature type="chain" id="PRO_5045534903" evidence="6">
    <location>
        <begin position="20"/>
        <end position="767"/>
    </location>
</feature>
<proteinExistence type="inferred from homology"/>
<feature type="compositionally biased region" description="Low complexity" evidence="5">
    <location>
        <begin position="435"/>
        <end position="448"/>
    </location>
</feature>
<dbReference type="GO" id="GO:0004519">
    <property type="term" value="F:endonuclease activity"/>
    <property type="evidence" value="ECO:0007669"/>
    <property type="project" value="UniProtKB-KW"/>
</dbReference>
<evidence type="ECO:0000256" key="6">
    <source>
        <dbReference type="SAM" id="SignalP"/>
    </source>
</evidence>
<feature type="domain" description="LTD" evidence="8">
    <location>
        <begin position="267"/>
        <end position="408"/>
    </location>
</feature>
<dbReference type="InterPro" id="IPR044925">
    <property type="entry name" value="His-Me_finger_sf"/>
</dbReference>
<evidence type="ECO:0000259" key="8">
    <source>
        <dbReference type="PROSITE" id="PS51841"/>
    </source>
</evidence>
<evidence type="ECO:0000256" key="3">
    <source>
        <dbReference type="ARBA" id="ARBA00022729"/>
    </source>
</evidence>
<evidence type="ECO:0000313" key="10">
    <source>
        <dbReference type="Proteomes" id="UP001596043"/>
    </source>
</evidence>
<evidence type="ECO:0000256" key="1">
    <source>
        <dbReference type="ARBA" id="ARBA00006429"/>
    </source>
</evidence>
<dbReference type="EMBL" id="JBHSFV010000011">
    <property type="protein sequence ID" value="MFC4635593.1"/>
    <property type="molecule type" value="Genomic_DNA"/>
</dbReference>
<dbReference type="InterPro" id="IPR007346">
    <property type="entry name" value="Endonuclease-I"/>
</dbReference>
<keyword evidence="3 6" id="KW-0732">Signal</keyword>
<dbReference type="PROSITE" id="PS50853">
    <property type="entry name" value="FN3"/>
    <property type="match status" value="1"/>
</dbReference>
<gene>
    <name evidence="9" type="ORF">ACFO3O_16905</name>
</gene>
<dbReference type="Pfam" id="PF00041">
    <property type="entry name" value="fn3"/>
    <property type="match status" value="1"/>
</dbReference>
<organism evidence="9 10">
    <name type="scientific">Dokdonia ponticola</name>
    <dbReference type="NCBI Taxonomy" id="2041041"/>
    <lineage>
        <taxon>Bacteria</taxon>
        <taxon>Pseudomonadati</taxon>
        <taxon>Bacteroidota</taxon>
        <taxon>Flavobacteriia</taxon>
        <taxon>Flavobacteriales</taxon>
        <taxon>Flavobacteriaceae</taxon>
        <taxon>Dokdonia</taxon>
    </lineage>
</organism>
<keyword evidence="2" id="KW-0540">Nuclease</keyword>